<proteinExistence type="predicted"/>
<keyword evidence="1" id="KW-0472">Membrane</keyword>
<sequence length="138" mass="15846">MERTLPLDKGEIVLGEEKITIRDKAKKEKFRRVASSSMWTLFGVLSVLRYMKTGDEFLLWSGSIIGLLHLAVLIYSLFRTTKGEIELQEIGKAIFKERNGKTFLDLKLKGGAKRRISKVEPVSNELRAFFLEKKIEVQ</sequence>
<keyword evidence="1" id="KW-0812">Transmembrane</keyword>
<dbReference type="STRING" id="1436961.SAMN05421739_10355"/>
<dbReference type="Proteomes" id="UP000198724">
    <property type="component" value="Unassembled WGS sequence"/>
</dbReference>
<feature type="transmembrane region" description="Helical" evidence="1">
    <location>
        <begin position="57"/>
        <end position="78"/>
    </location>
</feature>
<keyword evidence="3" id="KW-1185">Reference proteome</keyword>
<evidence type="ECO:0000256" key="1">
    <source>
        <dbReference type="SAM" id="Phobius"/>
    </source>
</evidence>
<dbReference type="AlphaFoldDB" id="A0A1I2TBB8"/>
<dbReference type="EMBL" id="FOOT01000003">
    <property type="protein sequence ID" value="SFG62162.1"/>
    <property type="molecule type" value="Genomic_DNA"/>
</dbReference>
<evidence type="ECO:0000313" key="2">
    <source>
        <dbReference type="EMBL" id="SFG62162.1"/>
    </source>
</evidence>
<accession>A0A1I2TBB8</accession>
<evidence type="ECO:0000313" key="3">
    <source>
        <dbReference type="Proteomes" id="UP000198724"/>
    </source>
</evidence>
<protein>
    <submittedName>
        <fullName evidence="2">Uncharacterized protein</fullName>
    </submittedName>
</protein>
<name>A0A1I2TBB8_9BACT</name>
<gene>
    <name evidence="2" type="ORF">SAMN05421739_10355</name>
</gene>
<dbReference type="RefSeq" id="WP_092100494.1">
    <property type="nucleotide sequence ID" value="NZ_FOOT01000003.1"/>
</dbReference>
<organism evidence="2 3">
    <name type="scientific">Pontibacter chinhatensis</name>
    <dbReference type="NCBI Taxonomy" id="1436961"/>
    <lineage>
        <taxon>Bacteria</taxon>
        <taxon>Pseudomonadati</taxon>
        <taxon>Bacteroidota</taxon>
        <taxon>Cytophagia</taxon>
        <taxon>Cytophagales</taxon>
        <taxon>Hymenobacteraceae</taxon>
        <taxon>Pontibacter</taxon>
    </lineage>
</organism>
<dbReference type="OrthoDB" id="1120436at2"/>
<feature type="transmembrane region" description="Helical" evidence="1">
    <location>
        <begin position="33"/>
        <end position="51"/>
    </location>
</feature>
<reference evidence="3" key="1">
    <citation type="submission" date="2016-10" db="EMBL/GenBank/DDBJ databases">
        <authorList>
            <person name="Varghese N."/>
            <person name="Submissions S."/>
        </authorList>
    </citation>
    <scope>NUCLEOTIDE SEQUENCE [LARGE SCALE GENOMIC DNA]</scope>
    <source>
        <strain evidence="3">LP51</strain>
    </source>
</reference>
<keyword evidence="1" id="KW-1133">Transmembrane helix</keyword>